<name>G0GE86_WINT7</name>
<dbReference type="PANTHER" id="PTHR23150">
    <property type="entry name" value="SULFATASE MODIFYING FACTOR 1, 2"/>
    <property type="match status" value="1"/>
</dbReference>
<evidence type="ECO:0000256" key="1">
    <source>
        <dbReference type="SAM" id="MobiDB-lite"/>
    </source>
</evidence>
<gene>
    <name evidence="5" type="ordered locus">Spith_1167</name>
</gene>
<keyword evidence="2" id="KW-0812">Transmembrane</keyword>
<reference evidence="5 6" key="1">
    <citation type="submission" date="2011-06" db="EMBL/GenBank/DDBJ databases">
        <title>The complete genome of Spirochaeta thermophila DSM 6578.</title>
        <authorList>
            <consortium name="US DOE Joint Genome Institute (JGI-PGF)"/>
            <person name="Lucas S."/>
            <person name="Lapidus A."/>
            <person name="Bruce D."/>
            <person name="Goodwin L."/>
            <person name="Pitluck S."/>
            <person name="Peters L."/>
            <person name="Kyrpides N."/>
            <person name="Mavromatis K."/>
            <person name="Ivanova N."/>
            <person name="Mikailova N."/>
            <person name="Pagani I."/>
            <person name="Chertkov O."/>
            <person name="Detter J.C."/>
            <person name="Tapia R."/>
            <person name="Han C."/>
            <person name="Land M."/>
            <person name="Hauser L."/>
            <person name="Markowitz V."/>
            <person name="Cheng J.-F."/>
            <person name="Hugenholtz P."/>
            <person name="Woyke T."/>
            <person name="Wu D."/>
            <person name="Spring S."/>
            <person name="Merkhoffer B."/>
            <person name="Schneider S."/>
            <person name="Klenk H.-P."/>
            <person name="Eisen J.A."/>
        </authorList>
    </citation>
    <scope>NUCLEOTIDE SEQUENCE [LARGE SCALE GENOMIC DNA]</scope>
    <source>
        <strain evidence="6">ATCC 700085 / DSM 6578 / Z-1203</strain>
    </source>
</reference>
<dbReference type="AlphaFoldDB" id="G0GE86"/>
<dbReference type="Pfam" id="PF08308">
    <property type="entry name" value="PEGA"/>
    <property type="match status" value="1"/>
</dbReference>
<dbReference type="PANTHER" id="PTHR23150:SF19">
    <property type="entry name" value="FORMYLGLYCINE-GENERATING ENZYME"/>
    <property type="match status" value="1"/>
</dbReference>
<dbReference type="EMBL" id="CP002903">
    <property type="protein sequence ID" value="AEJ61439.1"/>
    <property type="molecule type" value="Genomic_DNA"/>
</dbReference>
<evidence type="ECO:0000259" key="4">
    <source>
        <dbReference type="Pfam" id="PF08308"/>
    </source>
</evidence>
<keyword evidence="2" id="KW-0472">Membrane</keyword>
<dbReference type="InterPro" id="IPR013229">
    <property type="entry name" value="PEGA"/>
</dbReference>
<feature type="region of interest" description="Disordered" evidence="1">
    <location>
        <begin position="1"/>
        <end position="22"/>
    </location>
</feature>
<evidence type="ECO:0000313" key="5">
    <source>
        <dbReference type="EMBL" id="AEJ61439.1"/>
    </source>
</evidence>
<evidence type="ECO:0000256" key="2">
    <source>
        <dbReference type="SAM" id="Phobius"/>
    </source>
</evidence>
<dbReference type="KEGG" id="stq:Spith_1167"/>
<feature type="compositionally biased region" description="Basic residues" evidence="1">
    <location>
        <begin position="1"/>
        <end position="11"/>
    </location>
</feature>
<dbReference type="Pfam" id="PF03781">
    <property type="entry name" value="FGE-sulfatase"/>
    <property type="match status" value="2"/>
</dbReference>
<dbReference type="Proteomes" id="UP000007254">
    <property type="component" value="Chromosome"/>
</dbReference>
<proteinExistence type="predicted"/>
<protein>
    <submittedName>
        <fullName evidence="5">PEGA domain protein</fullName>
    </submittedName>
</protein>
<dbReference type="Gene3D" id="3.90.1580.10">
    <property type="entry name" value="paralog of FGE (formylglycine-generating enzyme)"/>
    <property type="match status" value="1"/>
</dbReference>
<sequence length="550" mass="60436">MKKSRRSKRAGHTPPIAPTPDESQVRLRPLAGVPPTIYVPVVWALLIALVLFVLLLLPGILNPGAYLTVITAPARASVYLDDGFAGTSPCTVFLSDGVHTLRVQKPGWDTAVESVEIRGRRLATLFFPHHVEMRTSLSLEDPAVPVNQVLVSLSSWSLTTPPISTYALPPLLTWLADDARTTPVPDHRERLTEAAAHALAHAVPFLSHTDQAVDLARALLVLSEARTGPTPSSPLAALRMAISLLQEHPGLLSALPSLLPPSMTNTYQENAFYHTYVEQRLSSLSPYRITTPAPAPDTLGHGPFVFRALPGGELYPSSRNEDLGDGKARVLSSRPWRIAPFYILDREVTKGMYALFLQAHPEWSPQAKTALVEQGLVDGTYLYDYATLEEDAPLPYVSWYAAQAFCRWLEDYLPPSITAHYEVRLPAEQEWEWAVRLTGLAEISQSSRPRPPEPFAGAAKDKRGIASLLGNLWEWTAGPYYSLYALAPPVDEVLGWYAIEAGVDEPASRTVRGGSILQARLAPPMRGVLHPSWTSPVVGFRPILIRRHDG</sequence>
<feature type="domain" description="Sulfatase-modifying factor enzyme-like" evidence="3">
    <location>
        <begin position="447"/>
        <end position="541"/>
    </location>
</feature>
<dbReference type="InterPro" id="IPR051043">
    <property type="entry name" value="Sulfatase_Mod_Factor_Kinase"/>
</dbReference>
<feature type="domain" description="Sulfatase-modifying factor enzyme-like" evidence="3">
    <location>
        <begin position="336"/>
        <end position="437"/>
    </location>
</feature>
<keyword evidence="2" id="KW-1133">Transmembrane helix</keyword>
<feature type="domain" description="PEGA" evidence="4">
    <location>
        <begin position="67"/>
        <end position="118"/>
    </location>
</feature>
<dbReference type="SUPFAM" id="SSF56436">
    <property type="entry name" value="C-type lectin-like"/>
    <property type="match status" value="1"/>
</dbReference>
<dbReference type="InterPro" id="IPR016187">
    <property type="entry name" value="CTDL_fold"/>
</dbReference>
<keyword evidence="6" id="KW-1185">Reference proteome</keyword>
<feature type="transmembrane region" description="Helical" evidence="2">
    <location>
        <begin position="37"/>
        <end position="61"/>
    </location>
</feature>
<dbReference type="InterPro" id="IPR042095">
    <property type="entry name" value="SUMF_sf"/>
</dbReference>
<dbReference type="OrthoDB" id="350046at2"/>
<organism evidence="5 6">
    <name type="scientific">Winmispira thermophila (strain ATCC 700085 / DSM 6578 / Z-1203)</name>
    <name type="common">Spirochaeta thermophila</name>
    <dbReference type="NCBI Taxonomy" id="869211"/>
    <lineage>
        <taxon>Bacteria</taxon>
        <taxon>Pseudomonadati</taxon>
        <taxon>Spirochaetota</taxon>
        <taxon>Spirochaetia</taxon>
        <taxon>Winmispirales</taxon>
        <taxon>Winmispiraceae</taxon>
        <taxon>Winmispira</taxon>
    </lineage>
</organism>
<dbReference type="GO" id="GO:0120147">
    <property type="term" value="F:formylglycine-generating oxidase activity"/>
    <property type="evidence" value="ECO:0007669"/>
    <property type="project" value="TreeGrafter"/>
</dbReference>
<accession>G0GE86</accession>
<dbReference type="RefSeq" id="WP_014624784.1">
    <property type="nucleotide sequence ID" value="NC_017583.1"/>
</dbReference>
<dbReference type="STRING" id="869211.Spith_1167"/>
<evidence type="ECO:0000313" key="6">
    <source>
        <dbReference type="Proteomes" id="UP000007254"/>
    </source>
</evidence>
<dbReference type="HOGENOM" id="CLU_550854_0_0_12"/>
<evidence type="ECO:0000259" key="3">
    <source>
        <dbReference type="Pfam" id="PF03781"/>
    </source>
</evidence>
<dbReference type="InterPro" id="IPR005532">
    <property type="entry name" value="SUMF_dom"/>
</dbReference>